<evidence type="ECO:0000313" key="1">
    <source>
        <dbReference type="EMBL" id="KAH7926707.1"/>
    </source>
</evidence>
<name>A0ACB8BMI7_9AGAM</name>
<organism evidence="1 2">
    <name type="scientific">Leucogyrophana mollusca</name>
    <dbReference type="NCBI Taxonomy" id="85980"/>
    <lineage>
        <taxon>Eukaryota</taxon>
        <taxon>Fungi</taxon>
        <taxon>Dikarya</taxon>
        <taxon>Basidiomycota</taxon>
        <taxon>Agaricomycotina</taxon>
        <taxon>Agaricomycetes</taxon>
        <taxon>Agaricomycetidae</taxon>
        <taxon>Boletales</taxon>
        <taxon>Boletales incertae sedis</taxon>
        <taxon>Leucogyrophana</taxon>
    </lineage>
</organism>
<sequence>MSSTNLSLLLASTLSLIISLKRPNPPPDASERVKVPHSDTTFVLGGVLILPILASVACIAAAAVVLALTFPSSISSQILHYLLPTGNISDFALSHYLIASTVFTIVAGFGRIWCYRTLGRHFTYELSLQKGHRLVTDGPYAFVRHPSYTAVISAVVGLTFVHLSPGSFARSCGWLDTVFGRTLLGVWVIQTILSSVALFARTKREDVMLKEHFGEEWENYARRVRYRVVPGVY</sequence>
<keyword evidence="2" id="KW-1185">Reference proteome</keyword>
<reference evidence="1" key="1">
    <citation type="journal article" date="2021" name="New Phytol.">
        <title>Evolutionary innovations through gain and loss of genes in the ectomycorrhizal Boletales.</title>
        <authorList>
            <person name="Wu G."/>
            <person name="Miyauchi S."/>
            <person name="Morin E."/>
            <person name="Kuo A."/>
            <person name="Drula E."/>
            <person name="Varga T."/>
            <person name="Kohler A."/>
            <person name="Feng B."/>
            <person name="Cao Y."/>
            <person name="Lipzen A."/>
            <person name="Daum C."/>
            <person name="Hundley H."/>
            <person name="Pangilinan J."/>
            <person name="Johnson J."/>
            <person name="Barry K."/>
            <person name="LaButti K."/>
            <person name="Ng V."/>
            <person name="Ahrendt S."/>
            <person name="Min B."/>
            <person name="Choi I.G."/>
            <person name="Park H."/>
            <person name="Plett J.M."/>
            <person name="Magnuson J."/>
            <person name="Spatafora J.W."/>
            <person name="Nagy L.G."/>
            <person name="Henrissat B."/>
            <person name="Grigoriev I.V."/>
            <person name="Yang Z.L."/>
            <person name="Xu J."/>
            <person name="Martin F.M."/>
        </authorList>
    </citation>
    <scope>NUCLEOTIDE SEQUENCE</scope>
    <source>
        <strain evidence="1">KUC20120723A-06</strain>
    </source>
</reference>
<evidence type="ECO:0000313" key="2">
    <source>
        <dbReference type="Proteomes" id="UP000790709"/>
    </source>
</evidence>
<dbReference type="Proteomes" id="UP000790709">
    <property type="component" value="Unassembled WGS sequence"/>
</dbReference>
<proteinExistence type="predicted"/>
<protein>
    <submittedName>
        <fullName evidence="1">Uncharacterized protein</fullName>
    </submittedName>
</protein>
<gene>
    <name evidence="1" type="ORF">BV22DRAFT_1045868</name>
</gene>
<accession>A0ACB8BMI7</accession>
<dbReference type="EMBL" id="MU266378">
    <property type="protein sequence ID" value="KAH7926707.1"/>
    <property type="molecule type" value="Genomic_DNA"/>
</dbReference>
<comment type="caution">
    <text evidence="1">The sequence shown here is derived from an EMBL/GenBank/DDBJ whole genome shotgun (WGS) entry which is preliminary data.</text>
</comment>